<evidence type="ECO:0008006" key="3">
    <source>
        <dbReference type="Google" id="ProtNLM"/>
    </source>
</evidence>
<name>A0A2I3C577_VIBAX</name>
<dbReference type="RefSeq" id="WP_017822011.1">
    <property type="nucleotide sequence ID" value="NZ_BATK01000063.1"/>
</dbReference>
<reference evidence="1 2" key="1">
    <citation type="journal article" date="2015" name="Genome Announc.">
        <title>Complete genome sequence of Vibrio alginolyticus ATCC 17749.</title>
        <authorList>
            <person name="Liu X.F."/>
            <person name="Cao Y."/>
            <person name="Zhang H.L."/>
            <person name="Chen Y.J."/>
            <person name="Hu C.J."/>
        </authorList>
    </citation>
    <scope>NUCLEOTIDE SEQUENCE [LARGE SCALE GENOMIC DNA]</scope>
    <source>
        <strain evidence="2">ATCC 17749 / DSM 2171 / NBRC 15630 / NCIMB 1903 / NCTC 12160 / XII-53</strain>
    </source>
</reference>
<dbReference type="Gene3D" id="1.25.40.10">
    <property type="entry name" value="Tetratricopeptide repeat domain"/>
    <property type="match status" value="1"/>
</dbReference>
<gene>
    <name evidence="1" type="ORF">N646_0925</name>
</gene>
<dbReference type="Proteomes" id="UP000016714">
    <property type="component" value="Chromosome 1"/>
</dbReference>
<dbReference type="HOGENOM" id="CLU_1795685_0_0_6"/>
<proteinExistence type="predicted"/>
<dbReference type="KEGG" id="vag:N646_0925"/>
<accession>A0A2I3C577</accession>
<organism evidence="1 2">
    <name type="scientific">Vibrio alginolyticus (strain ATCC 17749 / DSM 2171 / NBRC 15630 / NCIMB 1903 / NCTC 12160 / XII-53)</name>
    <dbReference type="NCBI Taxonomy" id="1219076"/>
    <lineage>
        <taxon>Bacteria</taxon>
        <taxon>Pseudomonadati</taxon>
        <taxon>Pseudomonadota</taxon>
        <taxon>Gammaproteobacteria</taxon>
        <taxon>Vibrionales</taxon>
        <taxon>Vibrionaceae</taxon>
        <taxon>Vibrio</taxon>
    </lineage>
</organism>
<dbReference type="InterPro" id="IPR011990">
    <property type="entry name" value="TPR-like_helical_dom_sf"/>
</dbReference>
<protein>
    <recommendedName>
        <fullName evidence="3">Tetratricopeptide repeat protein</fullName>
    </recommendedName>
</protein>
<dbReference type="SUPFAM" id="SSF48452">
    <property type="entry name" value="TPR-like"/>
    <property type="match status" value="1"/>
</dbReference>
<sequence length="169" mass="19295">MFLEEMVGYQRDRVTFSVFHKLALTIYKCLKFKVLGETEKLEWQQILVADCLRVIGFCSLAYWLASKVQMSTSSDKHKFWSTHISGIALQYAGDMGGAERAYLQSQDYGCVLSLSFSLQHLGKLNVELGNYELAEKQFIEALAIRTKLKRTDLIDSTNRAIQGLQKLRT</sequence>
<evidence type="ECO:0000313" key="2">
    <source>
        <dbReference type="Proteomes" id="UP000016714"/>
    </source>
</evidence>
<dbReference type="AlphaFoldDB" id="A0A2I3C577"/>
<dbReference type="EMBL" id="CP006718">
    <property type="protein sequence ID" value="AGV16758.1"/>
    <property type="molecule type" value="Genomic_DNA"/>
</dbReference>
<evidence type="ECO:0000313" key="1">
    <source>
        <dbReference type="EMBL" id="AGV16758.1"/>
    </source>
</evidence>